<dbReference type="Gene3D" id="3.40.630.30">
    <property type="match status" value="1"/>
</dbReference>
<organism evidence="4 5">
    <name type="scientific">Bacterioplanes sanyensis</name>
    <dbReference type="NCBI Taxonomy" id="1249553"/>
    <lineage>
        <taxon>Bacteria</taxon>
        <taxon>Pseudomonadati</taxon>
        <taxon>Pseudomonadota</taxon>
        <taxon>Gammaproteobacteria</taxon>
        <taxon>Oceanospirillales</taxon>
        <taxon>Oceanospirillaceae</taxon>
        <taxon>Bacterioplanes</taxon>
    </lineage>
</organism>
<dbReference type="InterPro" id="IPR016181">
    <property type="entry name" value="Acyl_CoA_acyltransferase"/>
</dbReference>
<dbReference type="InterPro" id="IPR000182">
    <property type="entry name" value="GNAT_dom"/>
</dbReference>
<dbReference type="OrthoDB" id="9792929at2"/>
<dbReference type="PANTHER" id="PTHR43877">
    <property type="entry name" value="AMINOALKYLPHOSPHONATE N-ACETYLTRANSFERASE-RELATED-RELATED"/>
    <property type="match status" value="1"/>
</dbReference>
<dbReference type="PANTHER" id="PTHR43877:SF2">
    <property type="entry name" value="AMINOALKYLPHOSPHONATE N-ACETYLTRANSFERASE-RELATED"/>
    <property type="match status" value="1"/>
</dbReference>
<dbReference type="AlphaFoldDB" id="A0A222FIB5"/>
<keyword evidence="1 4" id="KW-0808">Transferase</keyword>
<evidence type="ECO:0000313" key="4">
    <source>
        <dbReference type="EMBL" id="ASP38797.1"/>
    </source>
</evidence>
<dbReference type="SUPFAM" id="SSF55729">
    <property type="entry name" value="Acyl-CoA N-acyltransferases (Nat)"/>
    <property type="match status" value="1"/>
</dbReference>
<feature type="domain" description="N-acetyltransferase" evidence="3">
    <location>
        <begin position="1"/>
        <end position="149"/>
    </location>
</feature>
<dbReference type="EMBL" id="CP022530">
    <property type="protein sequence ID" value="ASP38797.1"/>
    <property type="molecule type" value="Genomic_DNA"/>
</dbReference>
<dbReference type="KEGG" id="bsan:CHH28_08930"/>
<accession>A0A222FIB5</accession>
<proteinExistence type="predicted"/>
<dbReference type="Pfam" id="PF13508">
    <property type="entry name" value="Acetyltransf_7"/>
    <property type="match status" value="1"/>
</dbReference>
<reference evidence="4 5" key="1">
    <citation type="submission" date="2017-07" db="EMBL/GenBank/DDBJ databases">
        <title>Annotated genome sequence of Bacterioplanes sanyensis isolated from Red Sea.</title>
        <authorList>
            <person name="Rehman Z.U."/>
        </authorList>
    </citation>
    <scope>NUCLEOTIDE SEQUENCE [LARGE SCALE GENOMIC DNA]</scope>
    <source>
        <strain evidence="4 5">NV9</strain>
    </source>
</reference>
<name>A0A222FIB5_9GAMM</name>
<dbReference type="InterPro" id="IPR050832">
    <property type="entry name" value="Bact_Acetyltransf"/>
</dbReference>
<evidence type="ECO:0000256" key="2">
    <source>
        <dbReference type="ARBA" id="ARBA00023315"/>
    </source>
</evidence>
<keyword evidence="2" id="KW-0012">Acyltransferase</keyword>
<evidence type="ECO:0000259" key="3">
    <source>
        <dbReference type="PROSITE" id="PS51186"/>
    </source>
</evidence>
<dbReference type="RefSeq" id="WP_094059983.1">
    <property type="nucleotide sequence ID" value="NZ_CP022530.1"/>
</dbReference>
<evidence type="ECO:0000313" key="5">
    <source>
        <dbReference type="Proteomes" id="UP000202440"/>
    </source>
</evidence>
<dbReference type="CDD" id="cd04301">
    <property type="entry name" value="NAT_SF"/>
    <property type="match status" value="1"/>
</dbReference>
<sequence length="152" mass="16635">MNIEKVTALPDGISKLATESTVQGFRFVERLISEFTQGKNRFDGDGEALFAAYLDGELVGIGGVNQDPYRCNADIGRVRRLYVMNHARSLGVGKALMQEIEQHASQYFDELQLFTDTSAAANFYSALGYSPVGLENISHQKALVKQPITASG</sequence>
<evidence type="ECO:0000256" key="1">
    <source>
        <dbReference type="ARBA" id="ARBA00022679"/>
    </source>
</evidence>
<dbReference type="PROSITE" id="PS51186">
    <property type="entry name" value="GNAT"/>
    <property type="match status" value="1"/>
</dbReference>
<dbReference type="GO" id="GO:0016747">
    <property type="term" value="F:acyltransferase activity, transferring groups other than amino-acyl groups"/>
    <property type="evidence" value="ECO:0007669"/>
    <property type="project" value="InterPro"/>
</dbReference>
<dbReference type="Proteomes" id="UP000202440">
    <property type="component" value="Chromosome"/>
</dbReference>
<gene>
    <name evidence="4" type="ORF">CHH28_08930</name>
</gene>
<keyword evidence="5" id="KW-1185">Reference proteome</keyword>
<protein>
    <submittedName>
        <fullName evidence="4">GNAT family N-acetyltransferase</fullName>
    </submittedName>
</protein>